<dbReference type="GO" id="GO:0005524">
    <property type="term" value="F:ATP binding"/>
    <property type="evidence" value="ECO:0007669"/>
    <property type="project" value="UniProtKB-UniRule"/>
</dbReference>
<dbReference type="InterPro" id="IPR000212">
    <property type="entry name" value="DNA_helicase_UvrD/REP"/>
</dbReference>
<accession>A0A0E3R0U9</accession>
<keyword evidence="10" id="KW-0234">DNA repair</keyword>
<dbReference type="InterPro" id="IPR038726">
    <property type="entry name" value="PDDEXK_AddAB-type"/>
</dbReference>
<dbReference type="GO" id="GO:0000725">
    <property type="term" value="P:recombinational repair"/>
    <property type="evidence" value="ECO:0007669"/>
    <property type="project" value="TreeGrafter"/>
</dbReference>
<dbReference type="HOGENOM" id="CLU_283086_0_0_2"/>
<feature type="domain" description="UvrD-like helicase C-terminal" evidence="17">
    <location>
        <begin position="337"/>
        <end position="623"/>
    </location>
</feature>
<dbReference type="AlphaFoldDB" id="A0A0E3R0U9"/>
<dbReference type="InterPro" id="IPR013986">
    <property type="entry name" value="DExx_box_DNA_helicase_dom_sf"/>
</dbReference>
<evidence type="ECO:0000256" key="13">
    <source>
        <dbReference type="ARBA" id="ARBA00034808"/>
    </source>
</evidence>
<keyword evidence="4" id="KW-0227">DNA damage</keyword>
<dbReference type="Pfam" id="PF13361">
    <property type="entry name" value="UvrD_C"/>
    <property type="match status" value="1"/>
</dbReference>
<dbReference type="PANTHER" id="PTHR11070:SF2">
    <property type="entry name" value="ATP-DEPENDENT DNA HELICASE SRS2"/>
    <property type="match status" value="1"/>
</dbReference>
<dbReference type="InterPro" id="IPR027417">
    <property type="entry name" value="P-loop_NTPase"/>
</dbReference>
<evidence type="ECO:0000256" key="2">
    <source>
        <dbReference type="ARBA" id="ARBA00022722"/>
    </source>
</evidence>
<dbReference type="GO" id="GO:0016887">
    <property type="term" value="F:ATP hydrolysis activity"/>
    <property type="evidence" value="ECO:0007669"/>
    <property type="project" value="RHEA"/>
</dbReference>
<dbReference type="KEGG" id="mbar:MSBR2_1456"/>
<dbReference type="GO" id="GO:0043138">
    <property type="term" value="F:3'-5' DNA helicase activity"/>
    <property type="evidence" value="ECO:0007669"/>
    <property type="project" value="UniProtKB-EC"/>
</dbReference>
<dbReference type="PATRIC" id="fig|1434106.5.peg.1876"/>
<dbReference type="FunFam" id="3.40.50.300:FF:002552">
    <property type="entry name" value="ATP-dependent DNA helicase pcrA"/>
    <property type="match status" value="1"/>
</dbReference>
<evidence type="ECO:0000256" key="7">
    <source>
        <dbReference type="ARBA" id="ARBA00022839"/>
    </source>
</evidence>
<dbReference type="Gene3D" id="1.10.10.160">
    <property type="match status" value="2"/>
</dbReference>
<keyword evidence="8 15" id="KW-0067">ATP-binding</keyword>
<dbReference type="InterPro" id="IPR014017">
    <property type="entry name" value="DNA_helicase_UvrD-like_C"/>
</dbReference>
<dbReference type="EC" id="5.6.2.4" evidence="13"/>
<dbReference type="CDD" id="cd17932">
    <property type="entry name" value="DEXQc_UvrD"/>
    <property type="match status" value="1"/>
</dbReference>
<evidence type="ECO:0000259" key="17">
    <source>
        <dbReference type="PROSITE" id="PS51217"/>
    </source>
</evidence>
<dbReference type="GeneID" id="24800438"/>
<comment type="similarity">
    <text evidence="1">Belongs to the helicase family. UvrD subfamily.</text>
</comment>
<gene>
    <name evidence="18" type="ORF">MSBR2_1456</name>
</gene>
<evidence type="ECO:0000256" key="9">
    <source>
        <dbReference type="ARBA" id="ARBA00023125"/>
    </source>
</evidence>
<evidence type="ECO:0000256" key="1">
    <source>
        <dbReference type="ARBA" id="ARBA00009922"/>
    </source>
</evidence>
<dbReference type="InterPro" id="IPR011604">
    <property type="entry name" value="PDDEXK-like_dom_sf"/>
</dbReference>
<comment type="catalytic activity">
    <reaction evidence="12">
        <text>Couples ATP hydrolysis with the unwinding of duplex DNA by translocating in the 3'-5' direction.</text>
        <dbReference type="EC" id="5.6.2.4"/>
    </reaction>
</comment>
<dbReference type="GO" id="GO:0004527">
    <property type="term" value="F:exonuclease activity"/>
    <property type="evidence" value="ECO:0007669"/>
    <property type="project" value="UniProtKB-KW"/>
</dbReference>
<dbReference type="Pfam" id="PF12705">
    <property type="entry name" value="PDDEXK_1"/>
    <property type="match status" value="1"/>
</dbReference>
<evidence type="ECO:0000256" key="6">
    <source>
        <dbReference type="ARBA" id="ARBA00022806"/>
    </source>
</evidence>
<dbReference type="Proteomes" id="UP000033079">
    <property type="component" value="Chromosome"/>
</dbReference>
<dbReference type="PANTHER" id="PTHR11070">
    <property type="entry name" value="UVRD / RECB / PCRA DNA HELICASE FAMILY MEMBER"/>
    <property type="match status" value="1"/>
</dbReference>
<dbReference type="RefSeq" id="WP_048119288.1">
    <property type="nucleotide sequence ID" value="NZ_CP009530.1"/>
</dbReference>
<evidence type="ECO:0000256" key="5">
    <source>
        <dbReference type="ARBA" id="ARBA00022801"/>
    </source>
</evidence>
<dbReference type="SUPFAM" id="SSF52540">
    <property type="entry name" value="P-loop containing nucleoside triphosphate hydrolases"/>
    <property type="match status" value="1"/>
</dbReference>
<dbReference type="Gene3D" id="1.10.486.10">
    <property type="entry name" value="PCRA, domain 4"/>
    <property type="match status" value="1"/>
</dbReference>
<evidence type="ECO:0000256" key="8">
    <source>
        <dbReference type="ARBA" id="ARBA00022840"/>
    </source>
</evidence>
<name>A0A0E3R0U9_METBA</name>
<dbReference type="Gene3D" id="3.40.50.300">
    <property type="entry name" value="P-loop containing nucleotide triphosphate hydrolases"/>
    <property type="match status" value="3"/>
</dbReference>
<reference evidence="18 19" key="1">
    <citation type="submission" date="2014-07" db="EMBL/GenBank/DDBJ databases">
        <title>Methanogenic archaea and the global carbon cycle.</title>
        <authorList>
            <person name="Henriksen J.R."/>
            <person name="Luke J."/>
            <person name="Reinhart S."/>
            <person name="Benedict M.N."/>
            <person name="Youngblut N.D."/>
            <person name="Metcalf M.E."/>
            <person name="Whitaker R.J."/>
            <person name="Metcalf W.W."/>
        </authorList>
    </citation>
    <scope>NUCLEOTIDE SEQUENCE [LARGE SCALE GENOMIC DNA]</scope>
    <source>
        <strain evidence="18 19">227</strain>
    </source>
</reference>
<feature type="binding site" evidence="15">
    <location>
        <begin position="28"/>
        <end position="35"/>
    </location>
    <ligand>
        <name>ATP</name>
        <dbReference type="ChEBI" id="CHEBI:30616"/>
    </ligand>
</feature>
<evidence type="ECO:0000256" key="11">
    <source>
        <dbReference type="ARBA" id="ARBA00023235"/>
    </source>
</evidence>
<keyword evidence="3 15" id="KW-0547">Nucleotide-binding</keyword>
<dbReference type="SUPFAM" id="SSF52980">
    <property type="entry name" value="Restriction endonuclease-like"/>
    <property type="match status" value="1"/>
</dbReference>
<evidence type="ECO:0000256" key="14">
    <source>
        <dbReference type="ARBA" id="ARBA00048988"/>
    </source>
</evidence>
<dbReference type="InterPro" id="IPR014016">
    <property type="entry name" value="UvrD-like_ATP-bd"/>
</dbReference>
<keyword evidence="2" id="KW-0540">Nuclease</keyword>
<proteinExistence type="inferred from homology"/>
<evidence type="ECO:0000256" key="10">
    <source>
        <dbReference type="ARBA" id="ARBA00023204"/>
    </source>
</evidence>
<protein>
    <recommendedName>
        <fullName evidence="13">DNA 3'-5' helicase</fullName>
        <ecNumber evidence="13">5.6.2.4</ecNumber>
    </recommendedName>
</protein>
<comment type="catalytic activity">
    <reaction evidence="14">
        <text>ATP + H2O = ADP + phosphate + H(+)</text>
        <dbReference type="Rhea" id="RHEA:13065"/>
        <dbReference type="ChEBI" id="CHEBI:15377"/>
        <dbReference type="ChEBI" id="CHEBI:15378"/>
        <dbReference type="ChEBI" id="CHEBI:30616"/>
        <dbReference type="ChEBI" id="CHEBI:43474"/>
        <dbReference type="ChEBI" id="CHEBI:456216"/>
        <dbReference type="EC" id="5.6.2.4"/>
    </reaction>
</comment>
<dbReference type="Pfam" id="PF00580">
    <property type="entry name" value="UvrD-helicase"/>
    <property type="match status" value="1"/>
</dbReference>
<keyword evidence="11" id="KW-0413">Isomerase</keyword>
<feature type="domain" description="UvrD-like helicase ATP-binding" evidence="16">
    <location>
        <begin position="7"/>
        <end position="336"/>
    </location>
</feature>
<evidence type="ECO:0000313" key="19">
    <source>
        <dbReference type="Proteomes" id="UP000033079"/>
    </source>
</evidence>
<dbReference type="Gene3D" id="3.90.320.10">
    <property type="match status" value="1"/>
</dbReference>
<evidence type="ECO:0000313" key="18">
    <source>
        <dbReference type="EMBL" id="AKB57972.1"/>
    </source>
</evidence>
<evidence type="ECO:0000256" key="15">
    <source>
        <dbReference type="PROSITE-ProRule" id="PRU00560"/>
    </source>
</evidence>
<dbReference type="PROSITE" id="PS51198">
    <property type="entry name" value="UVRD_HELICASE_ATP_BIND"/>
    <property type="match status" value="1"/>
</dbReference>
<keyword evidence="6 15" id="KW-0347">Helicase</keyword>
<evidence type="ECO:0000256" key="4">
    <source>
        <dbReference type="ARBA" id="ARBA00022763"/>
    </source>
</evidence>
<evidence type="ECO:0000256" key="12">
    <source>
        <dbReference type="ARBA" id="ARBA00034617"/>
    </source>
</evidence>
<dbReference type="EMBL" id="CP009530">
    <property type="protein sequence ID" value="AKB57972.1"/>
    <property type="molecule type" value="Genomic_DNA"/>
</dbReference>
<dbReference type="GO" id="GO:0003677">
    <property type="term" value="F:DNA binding"/>
    <property type="evidence" value="ECO:0007669"/>
    <property type="project" value="UniProtKB-KW"/>
</dbReference>
<evidence type="ECO:0000259" key="16">
    <source>
        <dbReference type="PROSITE" id="PS51198"/>
    </source>
</evidence>
<sequence>MSEESFSTLTPRQKEAVEHISGPLLILAGAGTGKTTMITAKIAFMVEKQKIEPGKILALTFSREAARNMEQKIRELLGQGADVKVSTFHAFCAELIKDNAERCGVSEQFTIFEDIDTAIMIYKELGTTTRNATLYAKTISMAKDLNIPIDDFRSYLQKKKRSLLDFVEESKLEQFYMDCKINLNTFHLKNKNQQKALKNEKKSWQRFIKFYKEYYKYKDFISAWEMYENKKKALNCLDYGDLNWIALNFLNEYGTIELNDTYSHIIVDEFQDTNYVQFELIKHLTAKEPNITVVGDVNQSIYAFRGAYSDNIEEFKKQFGISENDVINLDVSFRSTNKILNVAHRLISQNYPEDRKNECILLKNCNDNNGKNVVIQETKDDGEEARKIVEQIEAYIEKGVPLKEIAVLYRTHAQGRQIRQTLKKREIPVVVKDDSNYLKQPEIKTVLSYLYILNNLTNPTPRGTEAWWRLFHYNNSLENSDSIRIGEYIKKNNILFQEAIYDHLDEMELSENGRSTIEKVKERIRVLSEKKLMDISDLLLEIYDHSGLVRYLNRLDTLKAREAFLNLRNLHEMAKNFEQFYNRELFGFIEYLEILDEMGGNPASAKIREDDAVSLMSIHAAKGLEFRVVFVTCMAKDKFPLLRGGQEPLIPLEIMDRYKDLFSAGLSEKDLEKAIKERKKEIKLEEERRLCYVAFTRAKEDLILTLSLEYGGKEREPSEFLIEIGYENWRNLEIAGEENKSSSMQIETSFDALNLSYRRDLEIKVAGLIKDNELEREKNRCVQLLINALDKDLEEAVHYLMVYRALRDGKCKNYLEEIQQKWNLIDPAEKAEKIFGNLKTRSNGLRFNPEAFSFSFSALKAYEKCPKQYELQEILRMPSRKNEDSTGAMAIGTFVHNVLEIAVKEKVTEKQAIYKIAGALHKNPEWKYLDLKSTLTLFEVFWLRNKDRISNSLMVEEWFSVPIDGFVFKGKIDRIDLLDPYTKEVEIIDYKTGKYDVSPEDRSRQLLLYAQGFEHMYPGYRAKRLTLDMLAMEKPRSFELQEDGEYRSNEGRISPLDRGAIASMVETARNIAHDYERGFEKTEDPDNCKECGFRLYCQGIDL</sequence>
<organism evidence="18 19">
    <name type="scientific">Methanosarcina barkeri 227</name>
    <dbReference type="NCBI Taxonomy" id="1434106"/>
    <lineage>
        <taxon>Archaea</taxon>
        <taxon>Methanobacteriati</taxon>
        <taxon>Methanobacteriota</taxon>
        <taxon>Stenosarchaea group</taxon>
        <taxon>Methanomicrobia</taxon>
        <taxon>Methanosarcinales</taxon>
        <taxon>Methanosarcinaceae</taxon>
        <taxon>Methanosarcina</taxon>
    </lineage>
</organism>
<keyword evidence="7" id="KW-0269">Exonuclease</keyword>
<keyword evidence="9" id="KW-0238">DNA-binding</keyword>
<keyword evidence="5 15" id="KW-0378">Hydrolase</keyword>
<dbReference type="InterPro" id="IPR011335">
    <property type="entry name" value="Restrct_endonuc-II-like"/>
</dbReference>
<dbReference type="PROSITE" id="PS51217">
    <property type="entry name" value="UVRD_HELICASE_CTER"/>
    <property type="match status" value="1"/>
</dbReference>
<evidence type="ECO:0000256" key="3">
    <source>
        <dbReference type="ARBA" id="ARBA00022741"/>
    </source>
</evidence>